<dbReference type="Gene3D" id="3.40.50.2300">
    <property type="match status" value="1"/>
</dbReference>
<dbReference type="KEGG" id="hgr:DW355_15185"/>
<dbReference type="Gene3D" id="3.30.450.20">
    <property type="entry name" value="PAS domain"/>
    <property type="match status" value="2"/>
</dbReference>
<feature type="domain" description="PAC" evidence="4">
    <location>
        <begin position="329"/>
        <end position="381"/>
    </location>
</feature>
<evidence type="ECO:0000313" key="7">
    <source>
        <dbReference type="EMBL" id="QBK05890.1"/>
    </source>
</evidence>
<dbReference type="InterPro" id="IPR000160">
    <property type="entry name" value="GGDEF_dom"/>
</dbReference>
<dbReference type="OrthoDB" id="9813903at2"/>
<dbReference type="PROSITE" id="PS50112">
    <property type="entry name" value="PAS"/>
    <property type="match status" value="1"/>
</dbReference>
<dbReference type="SUPFAM" id="SSF52172">
    <property type="entry name" value="CheY-like"/>
    <property type="match status" value="1"/>
</dbReference>
<dbReference type="InterPro" id="IPR000700">
    <property type="entry name" value="PAS-assoc_C"/>
</dbReference>
<dbReference type="SUPFAM" id="SSF55073">
    <property type="entry name" value="Nucleotide cyclase"/>
    <property type="match status" value="1"/>
</dbReference>
<dbReference type="InterPro" id="IPR052155">
    <property type="entry name" value="Biofilm_reg_signaling"/>
</dbReference>
<dbReference type="PANTHER" id="PTHR44757:SF2">
    <property type="entry name" value="BIOFILM ARCHITECTURE MAINTENANCE PROTEIN MBAA"/>
    <property type="match status" value="1"/>
</dbReference>
<dbReference type="Pfam" id="PF00563">
    <property type="entry name" value="EAL"/>
    <property type="match status" value="1"/>
</dbReference>
<dbReference type="GO" id="GO:0003824">
    <property type="term" value="F:catalytic activity"/>
    <property type="evidence" value="ECO:0007669"/>
    <property type="project" value="UniProtKB-ARBA"/>
</dbReference>
<dbReference type="PANTHER" id="PTHR44757">
    <property type="entry name" value="DIGUANYLATE CYCLASE DGCP"/>
    <property type="match status" value="1"/>
</dbReference>
<dbReference type="SUPFAM" id="SSF141868">
    <property type="entry name" value="EAL domain-like"/>
    <property type="match status" value="1"/>
</dbReference>
<dbReference type="CDD" id="cd00130">
    <property type="entry name" value="PAS"/>
    <property type="match status" value="1"/>
</dbReference>
<dbReference type="EMBL" id="CP031395">
    <property type="protein sequence ID" value="QBK05890.1"/>
    <property type="molecule type" value="Genomic_DNA"/>
</dbReference>
<gene>
    <name evidence="7" type="ORF">DW355_15185</name>
</gene>
<dbReference type="InterPro" id="IPR001789">
    <property type="entry name" value="Sig_transdc_resp-reg_receiver"/>
</dbReference>
<feature type="modified residue" description="4-aspartylphosphate" evidence="1">
    <location>
        <position position="64"/>
    </location>
</feature>
<dbReference type="InterPro" id="IPR035965">
    <property type="entry name" value="PAS-like_dom_sf"/>
</dbReference>
<evidence type="ECO:0000259" key="2">
    <source>
        <dbReference type="PROSITE" id="PS50110"/>
    </source>
</evidence>
<sequence length="816" mass="90479">METAVNTESPQPVRVQIVEDELIFAYDLQQSLESLGYSVTGIASSERQAIELARRERPDLVLMDINLGRGGDGTRAAEEVTKNLQLPVIYLTANAGDDILEKAIKAAPYGYVIKPVHIVELNATIRAALARVNEEKKTRRAERRFRLAMEAAHFGVMEFDVGRQQIEVDGYLESIFELPSQGFTVSRDGFLRHIEDVEVREKTTELLLSGKMIQVCVAWRCNGGERIWLEIHASYFTEEDRVVGILRDVSERIEAEEHLRQAAVVFETTGDGILILDREQRVCMANKAFERITGWRVQDVLGQRPDDFLHASRIGDRRRIAGSDDPDSVQVEITCRRRDNSLFPAWEGLSPVIDRVGKLTHYVLTFCDISALRSVESRLTHIALHDALTGLGNRHQLDICLRHNIARAATRTEDGGFGLLVIDLDGFKNINDSLGHAVGDEMLVEIARRFRSTLRQNDVAIRMGGDEFLILLDKLRSIDDAKALGRKLLALISEPIRTSVGQTVSATASIGIALFPEHADSADELVQAADTAMYEAKSAGRNRSAVFSQSLARRALERLQLEQGLRQAIVRGELELQWQPVIDMRDGRITGAEALLRWNHGASGRISPERFIPLAEETGLILPIGDWVLEQACRNAAEWKALGLEAGRLAINVSALQLQQDGYAEGVGEALARHGLSPTMLEVELTESSLQHGEAVQRALHKLRALGVHLALDDFGTGFSSLSMLKFLPLTRLKIDRSFIRDLATDPNDMAITRTIAVMATTLGLEVTAEGVETEIQRTILLGLNVHEVQGWLYHPALPAAKFAELLQSAADAQAR</sequence>
<dbReference type="Proteomes" id="UP000292939">
    <property type="component" value="Chromosome"/>
</dbReference>
<dbReference type="CDD" id="cd01948">
    <property type="entry name" value="EAL"/>
    <property type="match status" value="1"/>
</dbReference>
<dbReference type="SMART" id="SM00086">
    <property type="entry name" value="PAC"/>
    <property type="match status" value="2"/>
</dbReference>
<dbReference type="InterPro" id="IPR001633">
    <property type="entry name" value="EAL_dom"/>
</dbReference>
<dbReference type="InterPro" id="IPR011006">
    <property type="entry name" value="CheY-like_superfamily"/>
</dbReference>
<dbReference type="InterPro" id="IPR035919">
    <property type="entry name" value="EAL_sf"/>
</dbReference>
<evidence type="ECO:0000313" key="8">
    <source>
        <dbReference type="Proteomes" id="UP000292939"/>
    </source>
</evidence>
<organism evidence="7 8">
    <name type="scientific">Hylemonella gracilis</name>
    <dbReference type="NCBI Taxonomy" id="80880"/>
    <lineage>
        <taxon>Bacteria</taxon>
        <taxon>Pseudomonadati</taxon>
        <taxon>Pseudomonadota</taxon>
        <taxon>Betaproteobacteria</taxon>
        <taxon>Burkholderiales</taxon>
        <taxon>Comamonadaceae</taxon>
        <taxon>Hylemonella</taxon>
    </lineage>
</organism>
<dbReference type="InterPro" id="IPR043128">
    <property type="entry name" value="Rev_trsase/Diguanyl_cyclase"/>
</dbReference>
<protein>
    <submittedName>
        <fullName evidence="7">EAL domain-containing protein</fullName>
    </submittedName>
</protein>
<proteinExistence type="predicted"/>
<name>A0A4P6UNQ0_9BURK</name>
<dbReference type="CDD" id="cd01949">
    <property type="entry name" value="GGDEF"/>
    <property type="match status" value="1"/>
</dbReference>
<dbReference type="NCBIfam" id="TIGR00229">
    <property type="entry name" value="sensory_box"/>
    <property type="match status" value="1"/>
</dbReference>
<dbReference type="GO" id="GO:0000160">
    <property type="term" value="P:phosphorelay signal transduction system"/>
    <property type="evidence" value="ECO:0007669"/>
    <property type="project" value="InterPro"/>
</dbReference>
<dbReference type="PROSITE" id="PS50887">
    <property type="entry name" value="GGDEF"/>
    <property type="match status" value="1"/>
</dbReference>
<dbReference type="SUPFAM" id="SSF55785">
    <property type="entry name" value="PYP-like sensor domain (PAS domain)"/>
    <property type="match status" value="2"/>
</dbReference>
<feature type="domain" description="EAL" evidence="5">
    <location>
        <begin position="558"/>
        <end position="811"/>
    </location>
</feature>
<evidence type="ECO:0000259" key="4">
    <source>
        <dbReference type="PROSITE" id="PS50113"/>
    </source>
</evidence>
<feature type="domain" description="Response regulatory" evidence="2">
    <location>
        <begin position="14"/>
        <end position="129"/>
    </location>
</feature>
<dbReference type="PROSITE" id="PS50110">
    <property type="entry name" value="RESPONSE_REGULATORY"/>
    <property type="match status" value="1"/>
</dbReference>
<dbReference type="Pfam" id="PF00990">
    <property type="entry name" value="GGDEF"/>
    <property type="match status" value="1"/>
</dbReference>
<keyword evidence="1" id="KW-0597">Phosphoprotein</keyword>
<dbReference type="Gene3D" id="3.20.20.450">
    <property type="entry name" value="EAL domain"/>
    <property type="match status" value="1"/>
</dbReference>
<dbReference type="SMART" id="SM00052">
    <property type="entry name" value="EAL"/>
    <property type="match status" value="1"/>
</dbReference>
<feature type="domain" description="PAS" evidence="3">
    <location>
        <begin position="265"/>
        <end position="310"/>
    </location>
</feature>
<evidence type="ECO:0000259" key="5">
    <source>
        <dbReference type="PROSITE" id="PS50883"/>
    </source>
</evidence>
<dbReference type="Gene3D" id="3.30.70.270">
    <property type="match status" value="1"/>
</dbReference>
<accession>A0A4P6UNQ0</accession>
<dbReference type="FunFam" id="3.30.70.270:FF:000001">
    <property type="entry name" value="Diguanylate cyclase domain protein"/>
    <property type="match status" value="1"/>
</dbReference>
<dbReference type="Pfam" id="PF13426">
    <property type="entry name" value="PAS_9"/>
    <property type="match status" value="2"/>
</dbReference>
<dbReference type="SMART" id="SM00091">
    <property type="entry name" value="PAS"/>
    <property type="match status" value="2"/>
</dbReference>
<evidence type="ECO:0000259" key="3">
    <source>
        <dbReference type="PROSITE" id="PS50112"/>
    </source>
</evidence>
<dbReference type="PROSITE" id="PS50883">
    <property type="entry name" value="EAL"/>
    <property type="match status" value="1"/>
</dbReference>
<dbReference type="CDD" id="cd17534">
    <property type="entry name" value="REC_DC-like"/>
    <property type="match status" value="1"/>
</dbReference>
<dbReference type="AlphaFoldDB" id="A0A4P6UNQ0"/>
<dbReference type="PROSITE" id="PS50113">
    <property type="entry name" value="PAC"/>
    <property type="match status" value="1"/>
</dbReference>
<evidence type="ECO:0000256" key="1">
    <source>
        <dbReference type="PROSITE-ProRule" id="PRU00169"/>
    </source>
</evidence>
<dbReference type="NCBIfam" id="TIGR00254">
    <property type="entry name" value="GGDEF"/>
    <property type="match status" value="1"/>
</dbReference>
<feature type="domain" description="GGDEF" evidence="6">
    <location>
        <begin position="415"/>
        <end position="549"/>
    </location>
</feature>
<dbReference type="SMART" id="SM00448">
    <property type="entry name" value="REC"/>
    <property type="match status" value="1"/>
</dbReference>
<dbReference type="InterPro" id="IPR000014">
    <property type="entry name" value="PAS"/>
</dbReference>
<dbReference type="InterPro" id="IPR029787">
    <property type="entry name" value="Nucleotide_cyclase"/>
</dbReference>
<dbReference type="InterPro" id="IPR001610">
    <property type="entry name" value="PAC"/>
</dbReference>
<dbReference type="Pfam" id="PF00072">
    <property type="entry name" value="Response_reg"/>
    <property type="match status" value="1"/>
</dbReference>
<reference evidence="7 8" key="1">
    <citation type="submission" date="2018-07" db="EMBL/GenBank/DDBJ databases">
        <title>Exploring interactions and the metabolic potential of the ultra-small soil bacteria Hylemonella gracilis.</title>
        <authorList>
            <person name="Tyc O."/>
            <person name="Kulkarni P."/>
            <person name="Gawehns F."/>
            <person name="Hundscheid M."/>
            <person name="Zweers H."/>
            <person name="Garbeva P."/>
        </authorList>
    </citation>
    <scope>NUCLEOTIDE SEQUENCE [LARGE SCALE GENOMIC DNA]</scope>
    <source>
        <strain evidence="7 8">NS1</strain>
    </source>
</reference>
<evidence type="ECO:0000259" key="6">
    <source>
        <dbReference type="PROSITE" id="PS50887"/>
    </source>
</evidence>
<dbReference type="SMART" id="SM00267">
    <property type="entry name" value="GGDEF"/>
    <property type="match status" value="1"/>
</dbReference>